<dbReference type="Proteomes" id="UP000290288">
    <property type="component" value="Unassembled WGS sequence"/>
</dbReference>
<evidence type="ECO:0000256" key="1">
    <source>
        <dbReference type="ARBA" id="ARBA00022741"/>
    </source>
</evidence>
<reference evidence="6 7" key="1">
    <citation type="submission" date="2019-01" db="EMBL/GenBank/DDBJ databases">
        <title>Draft genome sequence of Psathyrella aberdarensis IHI B618.</title>
        <authorList>
            <person name="Buettner E."/>
            <person name="Kellner H."/>
        </authorList>
    </citation>
    <scope>NUCLEOTIDE SEQUENCE [LARGE SCALE GENOMIC DNA]</scope>
    <source>
        <strain evidence="6 7">IHI B618</strain>
    </source>
</reference>
<dbReference type="Pfam" id="PF13245">
    <property type="entry name" value="AAA_19"/>
    <property type="match status" value="1"/>
</dbReference>
<evidence type="ECO:0000256" key="4">
    <source>
        <dbReference type="ARBA" id="ARBA00022840"/>
    </source>
</evidence>
<accession>A0A4Q2DRI9</accession>
<dbReference type="InterPro" id="IPR047187">
    <property type="entry name" value="SF1_C_Upf1"/>
</dbReference>
<dbReference type="CDD" id="cd17934">
    <property type="entry name" value="DEXXQc_Upf1-like"/>
    <property type="match status" value="1"/>
</dbReference>
<evidence type="ECO:0000313" key="7">
    <source>
        <dbReference type="Proteomes" id="UP000290288"/>
    </source>
</evidence>
<dbReference type="InterPro" id="IPR041679">
    <property type="entry name" value="DNA2/NAM7-like_C"/>
</dbReference>
<evidence type="ECO:0000256" key="3">
    <source>
        <dbReference type="ARBA" id="ARBA00022806"/>
    </source>
</evidence>
<keyword evidence="3" id="KW-0347">Helicase</keyword>
<dbReference type="PANTHER" id="PTHR43788:SF8">
    <property type="entry name" value="DNA-BINDING PROTEIN SMUBP-2"/>
    <property type="match status" value="1"/>
</dbReference>
<dbReference type="AlphaFoldDB" id="A0A4Q2DRI9"/>
<dbReference type="STRING" id="2316362.A0A4Q2DRI9"/>
<dbReference type="EMBL" id="SDEE01000059">
    <property type="protein sequence ID" value="RXW22819.1"/>
    <property type="molecule type" value="Genomic_DNA"/>
</dbReference>
<keyword evidence="7" id="KW-1185">Reference proteome</keyword>
<evidence type="ECO:0000259" key="5">
    <source>
        <dbReference type="SMART" id="SM00487"/>
    </source>
</evidence>
<evidence type="ECO:0000313" key="6">
    <source>
        <dbReference type="EMBL" id="RXW22819.1"/>
    </source>
</evidence>
<feature type="domain" description="Helicase ATP-binding" evidence="5">
    <location>
        <begin position="367"/>
        <end position="575"/>
    </location>
</feature>
<name>A0A4Q2DRI9_9AGAR</name>
<dbReference type="GO" id="GO:0005524">
    <property type="term" value="F:ATP binding"/>
    <property type="evidence" value="ECO:0007669"/>
    <property type="project" value="UniProtKB-KW"/>
</dbReference>
<dbReference type="InterPro" id="IPR050534">
    <property type="entry name" value="Coronavir_polyprotein_1ab"/>
</dbReference>
<dbReference type="GO" id="GO:0016787">
    <property type="term" value="F:hydrolase activity"/>
    <property type="evidence" value="ECO:0007669"/>
    <property type="project" value="UniProtKB-KW"/>
</dbReference>
<gene>
    <name evidence="6" type="ORF">EST38_g3023</name>
</gene>
<dbReference type="SUPFAM" id="SSF52540">
    <property type="entry name" value="P-loop containing nucleoside triphosphate hydrolases"/>
    <property type="match status" value="1"/>
</dbReference>
<dbReference type="SMART" id="SM00487">
    <property type="entry name" value="DEXDc"/>
    <property type="match status" value="1"/>
</dbReference>
<sequence>MPTPSTSNSLVRGRELAIQTVHESNLRSQHLEAFFNSITDGSIGLAPIYGTNVALATLVIVSNTNALVVHFSSGKASGQSKKARTLLQDALLSEDSITKYAFLMDKLTFSLYHGFKIRVASAQSLLKPQADDDIHHSTVGDALTGVPGKIAKEELVQLFKNNEGKGTSVEEAARQAWLAYHAGSSPSRQSKLTLFDSSTQHNTHLQAISQLYCLAIRLRLLKPDVVKNDIDSKFKVGKGSVELTSTRFKTRITQTSTRQNLEIKIRNEQGQVVDIAAKTKKVNGRGVQVATTKSMATAASIVSVKTYGREPPTNIESTRHRLLANVLQGTVTLLKNPFVQAIFFPQDPKTQWPSPIRRPIPRSVVQTSRALNSSQTKAVEAIISLDDRHRVVMIHGPPGTGKTTVIAASTQSIVQSDPLATVYLIAHSNVAVKNIAEKLVNSDFLDFRIIVSREFHFDWHEHLYEKVEGNLIRTDSLPDDPLAAQRLLLGARVILSTLSNIINQKMAEITRVVPVETLVIDEASQIDVGDYLPAINRYQRTLQKLVFIGDDKQLAPYGQEQIKELQSIFEKRHLRGSAILLDTQYRMPVSIGSFISKHVYGGKLNTSHSGTLRKPCRFIDVRNSNEEKRGHSWINKREAQVVIAVAKQLNESGLAYRIITPYDPQRSYLESELQREKLPHKDKCFNVDSFQGNEADYIIVSLVRSGNKLGFLQEDRRVNVMLTRCKKAMIVCTNRTFVENVAQKSLVGKLASSLEGDPWVEARRILYTKLNLFA</sequence>
<organism evidence="6 7">
    <name type="scientific">Candolleomyces aberdarensis</name>
    <dbReference type="NCBI Taxonomy" id="2316362"/>
    <lineage>
        <taxon>Eukaryota</taxon>
        <taxon>Fungi</taxon>
        <taxon>Dikarya</taxon>
        <taxon>Basidiomycota</taxon>
        <taxon>Agaricomycotina</taxon>
        <taxon>Agaricomycetes</taxon>
        <taxon>Agaricomycetidae</taxon>
        <taxon>Agaricales</taxon>
        <taxon>Agaricineae</taxon>
        <taxon>Psathyrellaceae</taxon>
        <taxon>Candolleomyces</taxon>
    </lineage>
</organism>
<comment type="caution">
    <text evidence="6">The sequence shown here is derived from an EMBL/GenBank/DDBJ whole genome shotgun (WGS) entry which is preliminary data.</text>
</comment>
<evidence type="ECO:0000256" key="2">
    <source>
        <dbReference type="ARBA" id="ARBA00022801"/>
    </source>
</evidence>
<proteinExistence type="predicted"/>
<dbReference type="CDD" id="cd18808">
    <property type="entry name" value="SF1_C_Upf1"/>
    <property type="match status" value="1"/>
</dbReference>
<dbReference type="Gene3D" id="3.40.50.300">
    <property type="entry name" value="P-loop containing nucleotide triphosphate hydrolases"/>
    <property type="match status" value="2"/>
</dbReference>
<dbReference type="InterPro" id="IPR027417">
    <property type="entry name" value="P-loop_NTPase"/>
</dbReference>
<keyword evidence="4" id="KW-0067">ATP-binding</keyword>
<dbReference type="OrthoDB" id="6513042at2759"/>
<dbReference type="PANTHER" id="PTHR43788">
    <property type="entry name" value="DNA2/NAM7 HELICASE FAMILY MEMBER"/>
    <property type="match status" value="1"/>
</dbReference>
<dbReference type="InterPro" id="IPR014001">
    <property type="entry name" value="Helicase_ATP-bd"/>
</dbReference>
<dbReference type="GO" id="GO:0043139">
    <property type="term" value="F:5'-3' DNA helicase activity"/>
    <property type="evidence" value="ECO:0007669"/>
    <property type="project" value="TreeGrafter"/>
</dbReference>
<protein>
    <recommendedName>
        <fullName evidence="5">Helicase ATP-binding domain-containing protein</fullName>
    </recommendedName>
</protein>
<dbReference type="Pfam" id="PF13087">
    <property type="entry name" value="AAA_12"/>
    <property type="match status" value="1"/>
</dbReference>
<keyword evidence="2" id="KW-0378">Hydrolase</keyword>
<keyword evidence="1" id="KW-0547">Nucleotide-binding</keyword>